<dbReference type="Gene3D" id="3.40.50.360">
    <property type="match status" value="1"/>
</dbReference>
<evidence type="ECO:0000256" key="2">
    <source>
        <dbReference type="ARBA" id="ARBA00022643"/>
    </source>
</evidence>
<accession>T2GBQ6</accession>
<dbReference type="InterPro" id="IPR003680">
    <property type="entry name" value="Flavodoxin_fold"/>
</dbReference>
<organism evidence="8 9">
    <name type="scientific">Megalodesulfovibrio gigas (strain ATCC 19364 / DSM 1382 / NCIMB 9332 / VKM B-1759)</name>
    <name type="common">Desulfovibrio gigas</name>
    <dbReference type="NCBI Taxonomy" id="1121448"/>
    <lineage>
        <taxon>Bacteria</taxon>
        <taxon>Pseudomonadati</taxon>
        <taxon>Thermodesulfobacteriota</taxon>
        <taxon>Desulfovibrionia</taxon>
        <taxon>Desulfovibrionales</taxon>
        <taxon>Desulfovibrionaceae</taxon>
        <taxon>Megalodesulfovibrio</taxon>
    </lineage>
</organism>
<comment type="catalytic activity">
    <reaction evidence="5">
        <text>N,N-dimethyl-1,4-phenylenediamine + anthranilate + 2 NAD(+) = 2-(4-dimethylaminophenyl)diazenylbenzoate + 2 NADH + 2 H(+)</text>
        <dbReference type="Rhea" id="RHEA:55872"/>
        <dbReference type="ChEBI" id="CHEBI:15378"/>
        <dbReference type="ChEBI" id="CHEBI:15783"/>
        <dbReference type="ChEBI" id="CHEBI:16567"/>
        <dbReference type="ChEBI" id="CHEBI:57540"/>
        <dbReference type="ChEBI" id="CHEBI:57945"/>
        <dbReference type="ChEBI" id="CHEBI:71579"/>
        <dbReference type="EC" id="1.7.1.17"/>
    </reaction>
    <physiologicalReaction direction="right-to-left" evidence="5">
        <dbReference type="Rhea" id="RHEA:55874"/>
    </physiologicalReaction>
</comment>
<dbReference type="SUPFAM" id="SSF52218">
    <property type="entry name" value="Flavoproteins"/>
    <property type="match status" value="1"/>
</dbReference>
<reference evidence="9" key="2">
    <citation type="submission" date="2013-07" db="EMBL/GenBank/DDBJ databases">
        <authorList>
            <person name="Morais-Silva F.O."/>
            <person name="Rezende A.M."/>
            <person name="Pimentel C."/>
            <person name="Resende D.M."/>
            <person name="Santos C.I."/>
            <person name="Clemente C."/>
            <person name="de Oliveira L.M."/>
            <person name="da Silva S.M."/>
            <person name="Costa D.A."/>
            <person name="Varela-Raposo A."/>
            <person name="Horacio E.C.A."/>
            <person name="Matos M."/>
            <person name="Flores O."/>
            <person name="Ruiz J.C."/>
            <person name="Rodrigues-Pousada C."/>
        </authorList>
    </citation>
    <scope>NUCLEOTIDE SEQUENCE [LARGE SCALE GENOMIC DNA]</scope>
    <source>
        <strain evidence="9">ATCC 19364 / DSM 1382 / NCIMB 9332 / VKM B-1759</strain>
    </source>
</reference>
<evidence type="ECO:0000256" key="1">
    <source>
        <dbReference type="ARBA" id="ARBA00022630"/>
    </source>
</evidence>
<dbReference type="OrthoDB" id="9787136at2"/>
<evidence type="ECO:0000313" key="9">
    <source>
        <dbReference type="Proteomes" id="UP000016587"/>
    </source>
</evidence>
<evidence type="ECO:0000256" key="5">
    <source>
        <dbReference type="ARBA" id="ARBA00048542"/>
    </source>
</evidence>
<evidence type="ECO:0000256" key="4">
    <source>
        <dbReference type="ARBA" id="ARBA00023027"/>
    </source>
</evidence>
<dbReference type="EC" id="1.6.5.-" evidence="6"/>
<keyword evidence="9" id="KW-1185">Reference proteome</keyword>
<dbReference type="RefSeq" id="WP_021760611.1">
    <property type="nucleotide sequence ID" value="NC_022444.1"/>
</dbReference>
<proteinExistence type="inferred from homology"/>
<comment type="similarity">
    <text evidence="6">Belongs to the azoreductase type 1 family.</text>
</comment>
<evidence type="ECO:0000256" key="3">
    <source>
        <dbReference type="ARBA" id="ARBA00023002"/>
    </source>
</evidence>
<keyword evidence="3 6" id="KW-0560">Oxidoreductase</keyword>
<dbReference type="HOGENOM" id="CLU_088964_1_0_7"/>
<comment type="function">
    <text evidence="6">Quinone reductase that provides resistance to thiol-specific stress caused by electrophilic quinones.</text>
</comment>
<sequence length="209" mass="23111">MPTLLYLQASPRRERSYSTQVANTFVEAWQAANPGAAIIVKNLFEEALMPFDGHALQARYHARQPELLTPQEQEAWGQVALLAEEFKAADRLVIASPMWNFMIPYRLKQYLDIIIQPGLTFTVTPDGQYQGLATGTKALCVLARGGAYPAGTPAEAYDFQSKYLRFALGFIGVTDVTTLFVEPTLAGKEQAEQARDAMAAKAREMATTF</sequence>
<feature type="binding site" evidence="6">
    <location>
        <begin position="16"/>
        <end position="18"/>
    </location>
    <ligand>
        <name>FMN</name>
        <dbReference type="ChEBI" id="CHEBI:58210"/>
    </ligand>
</feature>
<dbReference type="InterPro" id="IPR023048">
    <property type="entry name" value="NADH:quinone_OxRdtase_FMN_depd"/>
</dbReference>
<evidence type="ECO:0000313" key="8">
    <source>
        <dbReference type="EMBL" id="AGW13728.1"/>
    </source>
</evidence>
<comment type="catalytic activity">
    <reaction evidence="6">
        <text>2 a quinone + NADH + H(+) = 2 a 1,4-benzosemiquinone + NAD(+)</text>
        <dbReference type="Rhea" id="RHEA:65952"/>
        <dbReference type="ChEBI" id="CHEBI:15378"/>
        <dbReference type="ChEBI" id="CHEBI:57540"/>
        <dbReference type="ChEBI" id="CHEBI:57945"/>
        <dbReference type="ChEBI" id="CHEBI:132124"/>
        <dbReference type="ChEBI" id="CHEBI:134225"/>
    </reaction>
</comment>
<name>T2GBQ6_MEGG1</name>
<dbReference type="EC" id="1.7.1.17" evidence="6"/>
<evidence type="ECO:0000259" key="7">
    <source>
        <dbReference type="Pfam" id="PF02525"/>
    </source>
</evidence>
<feature type="binding site" evidence="6">
    <location>
        <position position="10"/>
    </location>
    <ligand>
        <name>FMN</name>
        <dbReference type="ChEBI" id="CHEBI:58210"/>
    </ligand>
</feature>
<comment type="cofactor">
    <cofactor evidence="6">
        <name>FMN</name>
        <dbReference type="ChEBI" id="CHEBI:58210"/>
    </cofactor>
    <text evidence="6">Binds 1 FMN per subunit.</text>
</comment>
<dbReference type="STRING" id="1121448.DGI_1951"/>
<dbReference type="GO" id="GO:0016652">
    <property type="term" value="F:oxidoreductase activity, acting on NAD(P)H as acceptor"/>
    <property type="evidence" value="ECO:0007669"/>
    <property type="project" value="UniProtKB-UniRule"/>
</dbReference>
<dbReference type="EMBL" id="CP006585">
    <property type="protein sequence ID" value="AGW13728.1"/>
    <property type="molecule type" value="Genomic_DNA"/>
</dbReference>
<dbReference type="PATRIC" id="fig|1121448.10.peg.1906"/>
<dbReference type="Proteomes" id="UP000016587">
    <property type="component" value="Chromosome"/>
</dbReference>
<dbReference type="GO" id="GO:0010181">
    <property type="term" value="F:FMN binding"/>
    <property type="evidence" value="ECO:0007669"/>
    <property type="project" value="UniProtKB-UniRule"/>
</dbReference>
<keyword evidence="4 6" id="KW-0520">NAD</keyword>
<dbReference type="KEGG" id="dgg:DGI_1951"/>
<dbReference type="AlphaFoldDB" id="T2GBQ6"/>
<feature type="binding site" evidence="6">
    <location>
        <begin position="98"/>
        <end position="101"/>
    </location>
    <ligand>
        <name>FMN</name>
        <dbReference type="ChEBI" id="CHEBI:58210"/>
    </ligand>
</feature>
<comment type="function">
    <text evidence="6">Also exhibits azoreductase activity. Catalyzes the reductive cleavage of the azo bond in aromatic azo compounds to the corresponding amines.</text>
</comment>
<dbReference type="eggNOG" id="COG1182">
    <property type="taxonomic scope" value="Bacteria"/>
</dbReference>
<dbReference type="InterPro" id="IPR029039">
    <property type="entry name" value="Flavoprotein-like_sf"/>
</dbReference>
<dbReference type="InterPro" id="IPR050104">
    <property type="entry name" value="FMN-dep_NADH:Q_OxRdtase_AzoR1"/>
</dbReference>
<dbReference type="Pfam" id="PF02525">
    <property type="entry name" value="Flavodoxin_2"/>
    <property type="match status" value="1"/>
</dbReference>
<keyword evidence="2 6" id="KW-0288">FMN</keyword>
<comment type="subunit">
    <text evidence="6">Homodimer.</text>
</comment>
<gene>
    <name evidence="6" type="primary">azoR</name>
    <name evidence="8" type="ORF">DGI_1951</name>
</gene>
<evidence type="ECO:0000256" key="6">
    <source>
        <dbReference type="HAMAP-Rule" id="MF_01216"/>
    </source>
</evidence>
<dbReference type="PANTHER" id="PTHR43741:SF4">
    <property type="entry name" value="FMN-DEPENDENT NADH:QUINONE OXIDOREDUCTASE"/>
    <property type="match status" value="1"/>
</dbReference>
<dbReference type="GO" id="GO:0016655">
    <property type="term" value="F:oxidoreductase activity, acting on NAD(P)H, quinone or similar compound as acceptor"/>
    <property type="evidence" value="ECO:0007669"/>
    <property type="project" value="InterPro"/>
</dbReference>
<reference evidence="8 9" key="1">
    <citation type="journal article" date="2013" name="J. Bacteriol.">
        <title>Roles of HynAB and Ech, the only two hydrogenases found in the model sulfate reducer Desulfovibrio gigas.</title>
        <authorList>
            <person name="Morais-Silva F.O."/>
            <person name="Santos C.I."/>
            <person name="Rodrigues R."/>
            <person name="Pereira I.A."/>
            <person name="Rodrigues-Pousada C."/>
        </authorList>
    </citation>
    <scope>NUCLEOTIDE SEQUENCE [LARGE SCALE GENOMIC DNA]</scope>
    <source>
        <strain evidence="9">ATCC 19364 / DSM 1382 / NCIMB 9332 / VKM B-1759</strain>
    </source>
</reference>
<dbReference type="HAMAP" id="MF_01216">
    <property type="entry name" value="Azoreductase_type1"/>
    <property type="match status" value="1"/>
</dbReference>
<comment type="caution">
    <text evidence="6">Lacks conserved residue(s) required for the propagation of feature annotation.</text>
</comment>
<feature type="domain" description="Flavodoxin-like fold" evidence="7">
    <location>
        <begin position="3"/>
        <end position="204"/>
    </location>
</feature>
<keyword evidence="1 6" id="KW-0285">Flavoprotein</keyword>
<dbReference type="PANTHER" id="PTHR43741">
    <property type="entry name" value="FMN-DEPENDENT NADH-AZOREDUCTASE 1"/>
    <property type="match status" value="1"/>
</dbReference>
<dbReference type="GO" id="GO:0009055">
    <property type="term" value="F:electron transfer activity"/>
    <property type="evidence" value="ECO:0007669"/>
    <property type="project" value="UniProtKB-UniRule"/>
</dbReference>
<protein>
    <recommendedName>
        <fullName evidence="6">FMN dependent NADH:quinone oxidoreductase</fullName>
        <ecNumber evidence="6">1.6.5.-</ecNumber>
    </recommendedName>
    <alternativeName>
        <fullName evidence="6">Azo-dye reductase</fullName>
    </alternativeName>
    <alternativeName>
        <fullName evidence="6">FMN-dependent NADH-azo compound oxidoreductase</fullName>
    </alternativeName>
    <alternativeName>
        <fullName evidence="6">FMN-dependent NADH-azoreductase</fullName>
        <ecNumber evidence="6">1.7.1.17</ecNumber>
    </alternativeName>
</protein>